<protein>
    <submittedName>
        <fullName evidence="4">LOB domain-containing protein 38</fullName>
    </submittedName>
</protein>
<dbReference type="SMR" id="A0A6A1V6C7"/>
<dbReference type="OrthoDB" id="1922547at2759"/>
<dbReference type="AlphaFoldDB" id="A0A6A1V6C7"/>
<dbReference type="PANTHER" id="PTHR31304:SF1">
    <property type="entry name" value="LOB DOMAIN-CONTAINING PROTEIN 39"/>
    <property type="match status" value="1"/>
</dbReference>
<dbReference type="InterPro" id="IPR004883">
    <property type="entry name" value="LOB"/>
</dbReference>
<comment type="caution">
    <text evidence="4">The sequence shown here is derived from an EMBL/GenBank/DDBJ whole genome shotgun (WGS) entry which is preliminary data.</text>
</comment>
<reference evidence="4 5" key="1">
    <citation type="journal article" date="2019" name="Plant Biotechnol. J.">
        <title>The red bayberry genome and genetic basis of sex determination.</title>
        <authorList>
            <person name="Jia H.M."/>
            <person name="Jia H.J."/>
            <person name="Cai Q.L."/>
            <person name="Wang Y."/>
            <person name="Zhao H.B."/>
            <person name="Yang W.F."/>
            <person name="Wang G.Y."/>
            <person name="Li Y.H."/>
            <person name="Zhan D.L."/>
            <person name="Shen Y.T."/>
            <person name="Niu Q.F."/>
            <person name="Chang L."/>
            <person name="Qiu J."/>
            <person name="Zhao L."/>
            <person name="Xie H.B."/>
            <person name="Fu W.Y."/>
            <person name="Jin J."/>
            <person name="Li X.W."/>
            <person name="Jiao Y."/>
            <person name="Zhou C.C."/>
            <person name="Tu T."/>
            <person name="Chai C.Y."/>
            <person name="Gao J.L."/>
            <person name="Fan L.J."/>
            <person name="van de Weg E."/>
            <person name="Wang J.Y."/>
            <person name="Gao Z.S."/>
        </authorList>
    </citation>
    <scope>NUCLEOTIDE SEQUENCE [LARGE SCALE GENOMIC DNA]</scope>
    <source>
        <tissue evidence="4">Leaves</tissue>
    </source>
</reference>
<evidence type="ECO:0000259" key="3">
    <source>
        <dbReference type="PROSITE" id="PS50891"/>
    </source>
</evidence>
<feature type="compositionally biased region" description="Low complexity" evidence="2">
    <location>
        <begin position="161"/>
        <end position="171"/>
    </location>
</feature>
<proteinExistence type="inferred from homology"/>
<dbReference type="Proteomes" id="UP000516437">
    <property type="component" value="Chromosome 7"/>
</dbReference>
<sequence length="194" mass="21116">MSCNGCRVLRKGCSDNCMLRQCLQWLDNPQAQGHATLFVAKFFGRACLMSFISAVPERQRPALFQSLLFEAVGRTVNPVNGVVGLLRTGNWQVCQTAVETVLRGDALLLGEEPDINASEAADRNQRCVSTLDLDLCLTPGNHNLRTRMEAEGGGRKRRSSSSESETSTLESDCSDGGCCSEPEGGERKILSLFV</sequence>
<evidence type="ECO:0000313" key="5">
    <source>
        <dbReference type="Proteomes" id="UP000516437"/>
    </source>
</evidence>
<keyword evidence="5" id="KW-1185">Reference proteome</keyword>
<evidence type="ECO:0000313" key="4">
    <source>
        <dbReference type="EMBL" id="KAB1208384.1"/>
    </source>
</evidence>
<dbReference type="EMBL" id="RXIC02000025">
    <property type="protein sequence ID" value="KAB1208384.1"/>
    <property type="molecule type" value="Genomic_DNA"/>
</dbReference>
<dbReference type="PROSITE" id="PS50891">
    <property type="entry name" value="LOB"/>
    <property type="match status" value="1"/>
</dbReference>
<gene>
    <name evidence="4" type="ORF">CJ030_MR7G001353</name>
</gene>
<dbReference type="GO" id="GO:0010468">
    <property type="term" value="P:regulation of gene expression"/>
    <property type="evidence" value="ECO:0007669"/>
    <property type="project" value="TreeGrafter"/>
</dbReference>
<dbReference type="PANTHER" id="PTHR31304">
    <property type="entry name" value="LOB DOMAIN-CONTAINING PROTEIN 38"/>
    <property type="match status" value="1"/>
</dbReference>
<name>A0A6A1V6C7_9ROSI</name>
<comment type="similarity">
    <text evidence="1">Belongs to the LOB domain-containing protein family.</text>
</comment>
<evidence type="ECO:0000256" key="1">
    <source>
        <dbReference type="ARBA" id="ARBA00005474"/>
    </source>
</evidence>
<feature type="domain" description="LOB" evidence="3">
    <location>
        <begin position="1"/>
        <end position="107"/>
    </location>
</feature>
<dbReference type="Pfam" id="PF03195">
    <property type="entry name" value="LOB"/>
    <property type="match status" value="1"/>
</dbReference>
<feature type="region of interest" description="Disordered" evidence="2">
    <location>
        <begin position="144"/>
        <end position="184"/>
    </location>
</feature>
<organism evidence="4 5">
    <name type="scientific">Morella rubra</name>
    <name type="common">Chinese bayberry</name>
    <dbReference type="NCBI Taxonomy" id="262757"/>
    <lineage>
        <taxon>Eukaryota</taxon>
        <taxon>Viridiplantae</taxon>
        <taxon>Streptophyta</taxon>
        <taxon>Embryophyta</taxon>
        <taxon>Tracheophyta</taxon>
        <taxon>Spermatophyta</taxon>
        <taxon>Magnoliopsida</taxon>
        <taxon>eudicotyledons</taxon>
        <taxon>Gunneridae</taxon>
        <taxon>Pentapetalae</taxon>
        <taxon>rosids</taxon>
        <taxon>fabids</taxon>
        <taxon>Fagales</taxon>
        <taxon>Myricaceae</taxon>
        <taxon>Morella</taxon>
    </lineage>
</organism>
<evidence type="ECO:0000256" key="2">
    <source>
        <dbReference type="SAM" id="MobiDB-lite"/>
    </source>
</evidence>
<accession>A0A6A1V6C7</accession>